<protein>
    <submittedName>
        <fullName evidence="1">Uncharacterized protein</fullName>
    </submittedName>
</protein>
<proteinExistence type="predicted"/>
<sequence length="257" mass="30343">MEIKPLVFKSYDYVKWINIRKKYNNEYNTTPVLLTEIELKSILALLFSIRYNYPIINEKSKDEIKFILIDEHPITRIPSVFGHQMLENLDKEHKEWFNRLHNKSYLLSEIFIDSGLNEFVHLALIDYMAIRKFEYGKFFLNKLSKSIFDSNEVSTNSIIEKIKDNLNNTSNKLEFIADKILKANPMTDTKDLLIMSFAFNEYFSKSSNKDAVYAITNYIVKENIYLLSIKKNIFKDAINKTIKRSWNLNRGRGGHKL</sequence>
<evidence type="ECO:0000313" key="1">
    <source>
        <dbReference type="EMBL" id="MBE9577509.1"/>
    </source>
</evidence>
<dbReference type="EMBL" id="JADFTZ010000007">
    <property type="protein sequence ID" value="MBE9577509.1"/>
    <property type="molecule type" value="Genomic_DNA"/>
</dbReference>
<accession>A0ABR9WV55</accession>
<reference evidence="1 2" key="1">
    <citation type="submission" date="2020-10" db="EMBL/GenBank/DDBJ databases">
        <title>The genome sequence of Flavobacterium aquaticum 1Y8A.</title>
        <authorList>
            <person name="Liu Y."/>
        </authorList>
    </citation>
    <scope>NUCLEOTIDE SEQUENCE [LARGE SCALE GENOMIC DNA]</scope>
    <source>
        <strain evidence="1 2">1Y8A</strain>
    </source>
</reference>
<dbReference type="RefSeq" id="WP_194097348.1">
    <property type="nucleotide sequence ID" value="NZ_JADFTZ010000007.1"/>
</dbReference>
<evidence type="ECO:0000313" key="2">
    <source>
        <dbReference type="Proteomes" id="UP000656274"/>
    </source>
</evidence>
<comment type="caution">
    <text evidence="1">The sequence shown here is derived from an EMBL/GenBank/DDBJ whole genome shotgun (WGS) entry which is preliminary data.</text>
</comment>
<gene>
    <name evidence="1" type="ORF">IM755_12395</name>
</gene>
<dbReference type="Proteomes" id="UP000656274">
    <property type="component" value="Unassembled WGS sequence"/>
</dbReference>
<keyword evidence="2" id="KW-1185">Reference proteome</keyword>
<name>A0ABR9WV55_9FLAO</name>
<organism evidence="1 2">
    <name type="scientific">Flavobacterium proteolyticum</name>
    <dbReference type="NCBI Taxonomy" id="2911683"/>
    <lineage>
        <taxon>Bacteria</taxon>
        <taxon>Pseudomonadati</taxon>
        <taxon>Bacteroidota</taxon>
        <taxon>Flavobacteriia</taxon>
        <taxon>Flavobacteriales</taxon>
        <taxon>Flavobacteriaceae</taxon>
        <taxon>Flavobacterium</taxon>
    </lineage>
</organism>